<dbReference type="InterPro" id="IPR018534">
    <property type="entry name" value="Tet_reg_excision_RteC"/>
</dbReference>
<protein>
    <submittedName>
        <fullName evidence="1">RteC domain-containing protein</fullName>
    </submittedName>
</protein>
<organism evidence="1 2">
    <name type="scientific">Candidatus Pedobacter colombiensis</name>
    <dbReference type="NCBI Taxonomy" id="3121371"/>
    <lineage>
        <taxon>Bacteria</taxon>
        <taxon>Pseudomonadati</taxon>
        <taxon>Bacteroidota</taxon>
        <taxon>Sphingobacteriia</taxon>
        <taxon>Sphingobacteriales</taxon>
        <taxon>Sphingobacteriaceae</taxon>
        <taxon>Pedobacter</taxon>
    </lineage>
</organism>
<sequence>MTVLFFKERYEDLDAELVEIRCKATDPVNRVTRCHSVIRVALDELMVKLESVVPIPEEEEMVLNRVWLVKFYALFIYETEVFRLVDCCPKSVRSERRFYKVTLKVMGDYLSQHAFLYEYYFRGMVGLDALLFIKGRKVDHLFLPESPEFFGGAMPPCTYIFARFMAYDQLILELRLKLDPGPIGELAKTYTHGLKWTGNKVNVAELAYGLYYAGQFNNGNAEVTDIYKWLEESLGISMGSVHRKFIDLRRRNTASPTKLLDKMREAIHQRIDEDLQYKPNRGIKLSKSFNED</sequence>
<name>A0AAJ5WD00_9SPHI</name>
<dbReference type="Proteomes" id="UP001214530">
    <property type="component" value="Chromosome"/>
</dbReference>
<gene>
    <name evidence="1" type="ORF">P0Y49_04650</name>
</gene>
<dbReference type="AlphaFoldDB" id="A0AAJ5WD00"/>
<proteinExistence type="predicted"/>
<accession>A0AAJ5WD00</accession>
<evidence type="ECO:0000313" key="1">
    <source>
        <dbReference type="EMBL" id="WEK20427.1"/>
    </source>
</evidence>
<dbReference type="EMBL" id="CP119313">
    <property type="protein sequence ID" value="WEK20427.1"/>
    <property type="molecule type" value="Genomic_DNA"/>
</dbReference>
<dbReference type="Pfam" id="PF09357">
    <property type="entry name" value="RteC"/>
    <property type="match status" value="1"/>
</dbReference>
<evidence type="ECO:0000313" key="2">
    <source>
        <dbReference type="Proteomes" id="UP001214530"/>
    </source>
</evidence>
<reference evidence="1" key="1">
    <citation type="submission" date="2023-03" db="EMBL/GenBank/DDBJ databases">
        <title>Andean soil-derived lignocellulolytic bacterial consortium as a source of novel taxa and putative plastic-active enzymes.</title>
        <authorList>
            <person name="Diaz-Garcia L."/>
            <person name="Chuvochina M."/>
            <person name="Feuerriegel G."/>
            <person name="Bunk B."/>
            <person name="Sproer C."/>
            <person name="Streit W.R."/>
            <person name="Rodriguez L.M."/>
            <person name="Overmann J."/>
            <person name="Jimenez D.J."/>
        </authorList>
    </citation>
    <scope>NUCLEOTIDE SEQUENCE</scope>
    <source>
        <strain evidence="1">MAG 3858</strain>
    </source>
</reference>